<evidence type="ECO:0008006" key="4">
    <source>
        <dbReference type="Google" id="ProtNLM"/>
    </source>
</evidence>
<keyword evidence="1" id="KW-1133">Transmembrane helix</keyword>
<proteinExistence type="predicted"/>
<name>A0A517QEI6_9PLAN</name>
<dbReference type="AlphaFoldDB" id="A0A517QEI6"/>
<organism evidence="2 3">
    <name type="scientific">Gimesia panareensis</name>
    <dbReference type="NCBI Taxonomy" id="2527978"/>
    <lineage>
        <taxon>Bacteria</taxon>
        <taxon>Pseudomonadati</taxon>
        <taxon>Planctomycetota</taxon>
        <taxon>Planctomycetia</taxon>
        <taxon>Planctomycetales</taxon>
        <taxon>Planctomycetaceae</taxon>
        <taxon>Gimesia</taxon>
    </lineage>
</organism>
<dbReference type="EMBL" id="CP037421">
    <property type="protein sequence ID" value="QDT30059.1"/>
    <property type="molecule type" value="Genomic_DNA"/>
</dbReference>
<evidence type="ECO:0000313" key="2">
    <source>
        <dbReference type="EMBL" id="QDT30059.1"/>
    </source>
</evidence>
<dbReference type="RefSeq" id="WP_145451956.1">
    <property type="nucleotide sequence ID" value="NZ_CP037421.1"/>
</dbReference>
<sequence>MQLPPYFPVCRLNLPDGPHQALSSTQSLILAEFIVNGLISLYWIVSNFFVIVIFVLLYLFSGDHSRIVSSDLSPVLLISLLILAGISTLLRCNRSRLMSKCLNLIQRLLQHAPGEIKVSLTREHLILNATGIQDPVDIEQTYKWQQVESITENETGFHLQLPCLPELRLPKEQLPPEWLEALENFQEQLTDES</sequence>
<gene>
    <name evidence="2" type="ORF">Enr10x_54190</name>
</gene>
<evidence type="ECO:0000313" key="3">
    <source>
        <dbReference type="Proteomes" id="UP000315647"/>
    </source>
</evidence>
<keyword evidence="3" id="KW-1185">Reference proteome</keyword>
<protein>
    <recommendedName>
        <fullName evidence="4">YcxB-like protein domain-containing protein</fullName>
    </recommendedName>
</protein>
<keyword evidence="1" id="KW-0812">Transmembrane</keyword>
<keyword evidence="1" id="KW-0472">Membrane</keyword>
<dbReference type="Proteomes" id="UP000315647">
    <property type="component" value="Chromosome"/>
</dbReference>
<feature type="transmembrane region" description="Helical" evidence="1">
    <location>
        <begin position="72"/>
        <end position="90"/>
    </location>
</feature>
<reference evidence="2 3" key="1">
    <citation type="submission" date="2019-03" db="EMBL/GenBank/DDBJ databases">
        <title>Deep-cultivation of Planctomycetes and their phenomic and genomic characterization uncovers novel biology.</title>
        <authorList>
            <person name="Wiegand S."/>
            <person name="Jogler M."/>
            <person name="Boedeker C."/>
            <person name="Pinto D."/>
            <person name="Vollmers J."/>
            <person name="Rivas-Marin E."/>
            <person name="Kohn T."/>
            <person name="Peeters S.H."/>
            <person name="Heuer A."/>
            <person name="Rast P."/>
            <person name="Oberbeckmann S."/>
            <person name="Bunk B."/>
            <person name="Jeske O."/>
            <person name="Meyerdierks A."/>
            <person name="Storesund J.E."/>
            <person name="Kallscheuer N."/>
            <person name="Luecker S."/>
            <person name="Lage O.M."/>
            <person name="Pohl T."/>
            <person name="Merkel B.J."/>
            <person name="Hornburger P."/>
            <person name="Mueller R.-W."/>
            <person name="Bruemmer F."/>
            <person name="Labrenz M."/>
            <person name="Spormann A.M."/>
            <person name="Op den Camp H."/>
            <person name="Overmann J."/>
            <person name="Amann R."/>
            <person name="Jetten M.S.M."/>
            <person name="Mascher T."/>
            <person name="Medema M.H."/>
            <person name="Devos D.P."/>
            <person name="Kaster A.-K."/>
            <person name="Ovreas L."/>
            <person name="Rohde M."/>
            <person name="Galperin M.Y."/>
            <person name="Jogler C."/>
        </authorList>
    </citation>
    <scope>NUCLEOTIDE SEQUENCE [LARGE SCALE GENOMIC DNA]</scope>
    <source>
        <strain evidence="2 3">Enr10</strain>
    </source>
</reference>
<evidence type="ECO:0000256" key="1">
    <source>
        <dbReference type="SAM" id="Phobius"/>
    </source>
</evidence>
<accession>A0A517QEI6</accession>
<feature type="transmembrane region" description="Helical" evidence="1">
    <location>
        <begin position="33"/>
        <end position="60"/>
    </location>
</feature>